<gene>
    <name evidence="3" type="ORF">IPJ27_23350</name>
</gene>
<evidence type="ECO:0000259" key="2">
    <source>
        <dbReference type="Pfam" id="PF13436"/>
    </source>
</evidence>
<comment type="caution">
    <text evidence="3">The sequence shown here is derived from an EMBL/GenBank/DDBJ whole genome shotgun (WGS) entry which is preliminary data.</text>
</comment>
<proteinExistence type="predicted"/>
<feature type="region of interest" description="Disordered" evidence="1">
    <location>
        <begin position="148"/>
        <end position="188"/>
    </location>
</feature>
<dbReference type="InterPro" id="IPR025693">
    <property type="entry name" value="Gly-zipper_OmpA-like_dom"/>
</dbReference>
<protein>
    <recommendedName>
        <fullName evidence="2">Glycine-zipper-containing OmpA-like membrane domain-containing protein</fullName>
    </recommendedName>
</protein>
<sequence>MPSLRHTPPLLILILTACVSLPPEGPSVMSLPGRGQSFAQFRADDGMCRDYARQVISPRTTETAALDAGVASAVLGTAVGAAVGAAVDGSSGAAVGAGVGLLVGSTSGLAASNASSYVLQQRYDQSYVQCMYSRGHKVPLIGGYPLQQNAYADRPSSARALPLPPPPPNGSPPPPPPPRGAPPPPPPR</sequence>
<feature type="compositionally biased region" description="Pro residues" evidence="1">
    <location>
        <begin position="162"/>
        <end position="188"/>
    </location>
</feature>
<evidence type="ECO:0000313" key="4">
    <source>
        <dbReference type="Proteomes" id="UP000697998"/>
    </source>
</evidence>
<dbReference type="Proteomes" id="UP000697998">
    <property type="component" value="Unassembled WGS sequence"/>
</dbReference>
<evidence type="ECO:0000313" key="3">
    <source>
        <dbReference type="EMBL" id="MBK7677443.1"/>
    </source>
</evidence>
<reference evidence="3 4" key="1">
    <citation type="submission" date="2020-10" db="EMBL/GenBank/DDBJ databases">
        <title>Connecting structure to function with the recovery of over 1000 high-quality activated sludge metagenome-assembled genomes encoding full-length rRNA genes using long-read sequencing.</title>
        <authorList>
            <person name="Singleton C.M."/>
            <person name="Petriglieri F."/>
            <person name="Kristensen J.M."/>
            <person name="Kirkegaard R.H."/>
            <person name="Michaelsen T.Y."/>
            <person name="Andersen M.H."/>
            <person name="Karst S.M."/>
            <person name="Dueholm M.S."/>
            <person name="Nielsen P.H."/>
            <person name="Albertsen M."/>
        </authorList>
    </citation>
    <scope>NUCLEOTIDE SEQUENCE [LARGE SCALE GENOMIC DNA]</scope>
    <source>
        <strain evidence="3">EsbW_18-Q3-R4-48_BATAC.285</strain>
    </source>
</reference>
<dbReference type="EMBL" id="JADJMH010000037">
    <property type="protein sequence ID" value="MBK7677443.1"/>
    <property type="molecule type" value="Genomic_DNA"/>
</dbReference>
<feature type="domain" description="Glycine-zipper-containing OmpA-like membrane" evidence="2">
    <location>
        <begin position="70"/>
        <end position="107"/>
    </location>
</feature>
<dbReference type="PROSITE" id="PS51257">
    <property type="entry name" value="PROKAR_LIPOPROTEIN"/>
    <property type="match status" value="1"/>
</dbReference>
<name>A0A935Q3X5_9PROT</name>
<accession>A0A935Q3X5</accession>
<evidence type="ECO:0000256" key="1">
    <source>
        <dbReference type="SAM" id="MobiDB-lite"/>
    </source>
</evidence>
<dbReference type="Pfam" id="PF13436">
    <property type="entry name" value="Gly-zipper_OmpA"/>
    <property type="match status" value="1"/>
</dbReference>
<organism evidence="3 4">
    <name type="scientific">Candidatus Accumulibacter proximus</name>
    <dbReference type="NCBI Taxonomy" id="2954385"/>
    <lineage>
        <taxon>Bacteria</taxon>
        <taxon>Pseudomonadati</taxon>
        <taxon>Pseudomonadota</taxon>
        <taxon>Betaproteobacteria</taxon>
        <taxon>Candidatus Accumulibacter</taxon>
    </lineage>
</organism>
<dbReference type="AlphaFoldDB" id="A0A935Q3X5"/>